<dbReference type="Pfam" id="PF14808">
    <property type="entry name" value="TMEM164"/>
    <property type="match status" value="1"/>
</dbReference>
<reference evidence="2 3" key="1">
    <citation type="submission" date="2017-01" db="EMBL/GenBank/DDBJ databases">
        <title>Genome analysis of Paenibacillus selenitrireducens ES3-24.</title>
        <authorList>
            <person name="Xu D."/>
            <person name="Yao R."/>
            <person name="Zheng S."/>
        </authorList>
    </citation>
    <scope>NUCLEOTIDE SEQUENCE [LARGE SCALE GENOMIC DNA]</scope>
    <source>
        <strain evidence="2 3">ES3-24</strain>
    </source>
</reference>
<keyword evidence="1" id="KW-0812">Transmembrane</keyword>
<dbReference type="RefSeq" id="WP_078502813.1">
    <property type="nucleotide sequence ID" value="NZ_MSZX01000020.1"/>
</dbReference>
<keyword evidence="1" id="KW-1133">Transmembrane helix</keyword>
<gene>
    <name evidence="2" type="ORF">BVG16_29640</name>
</gene>
<evidence type="ECO:0000313" key="3">
    <source>
        <dbReference type="Proteomes" id="UP000190188"/>
    </source>
</evidence>
<feature type="transmembrane region" description="Helical" evidence="1">
    <location>
        <begin position="52"/>
        <end position="71"/>
    </location>
</feature>
<dbReference type="EMBL" id="MSZX01000020">
    <property type="protein sequence ID" value="OPA73245.1"/>
    <property type="molecule type" value="Genomic_DNA"/>
</dbReference>
<accession>A0A1T2X099</accession>
<dbReference type="AlphaFoldDB" id="A0A1T2X099"/>
<feature type="transmembrane region" description="Helical" evidence="1">
    <location>
        <begin position="83"/>
        <end position="101"/>
    </location>
</feature>
<dbReference type="InterPro" id="IPR011737">
    <property type="entry name" value="CHP02206_TP0381"/>
</dbReference>
<feature type="transmembrane region" description="Helical" evidence="1">
    <location>
        <begin position="106"/>
        <end position="124"/>
    </location>
</feature>
<feature type="transmembrane region" description="Helical" evidence="1">
    <location>
        <begin position="136"/>
        <end position="156"/>
    </location>
</feature>
<dbReference type="Proteomes" id="UP000190188">
    <property type="component" value="Unassembled WGS sequence"/>
</dbReference>
<feature type="transmembrane region" description="Helical" evidence="1">
    <location>
        <begin position="168"/>
        <end position="188"/>
    </location>
</feature>
<organism evidence="2 3">
    <name type="scientific">Paenibacillus selenitireducens</name>
    <dbReference type="NCBI Taxonomy" id="1324314"/>
    <lineage>
        <taxon>Bacteria</taxon>
        <taxon>Bacillati</taxon>
        <taxon>Bacillota</taxon>
        <taxon>Bacilli</taxon>
        <taxon>Bacillales</taxon>
        <taxon>Paenibacillaceae</taxon>
        <taxon>Paenibacillus</taxon>
    </lineage>
</organism>
<protein>
    <recommendedName>
        <fullName evidence="4">TIGR02206 family membrane protein</fullName>
    </recommendedName>
</protein>
<sequence>MDFQSIFDLNASELFHMYSSSHVIWIIIFVMMAWMLWRFRHRIRTSTATQRVLRYSLIGMLILPEGIRYLWYTVEGYWDIRVHLPLELCSISLYLSIIMLITRNYLLYQIMVFAGVGGAMQALLTPNLEYAFPHFIYFHFFICHLAIILASLYMTWVEQFRPRLKSIGITMIFLNILAVVVGTINYILQSNYMFLRHKPNTASILDWLGPYPYYLLVEELFALTVFLLLYVFFREKKNVRQSA</sequence>
<dbReference type="NCBIfam" id="TIGR02206">
    <property type="entry name" value="intg_mem_TP0381"/>
    <property type="match status" value="1"/>
</dbReference>
<dbReference type="OrthoDB" id="9813172at2"/>
<name>A0A1T2X099_9BACL</name>
<feature type="transmembrane region" description="Helical" evidence="1">
    <location>
        <begin position="22"/>
        <end position="40"/>
    </location>
</feature>
<evidence type="ECO:0008006" key="4">
    <source>
        <dbReference type="Google" id="ProtNLM"/>
    </source>
</evidence>
<keyword evidence="3" id="KW-1185">Reference proteome</keyword>
<dbReference type="STRING" id="1324314.BVG16_29640"/>
<proteinExistence type="predicted"/>
<comment type="caution">
    <text evidence="2">The sequence shown here is derived from an EMBL/GenBank/DDBJ whole genome shotgun (WGS) entry which is preliminary data.</text>
</comment>
<evidence type="ECO:0000313" key="2">
    <source>
        <dbReference type="EMBL" id="OPA73245.1"/>
    </source>
</evidence>
<evidence type="ECO:0000256" key="1">
    <source>
        <dbReference type="SAM" id="Phobius"/>
    </source>
</evidence>
<feature type="transmembrane region" description="Helical" evidence="1">
    <location>
        <begin position="213"/>
        <end position="233"/>
    </location>
</feature>
<keyword evidence="1" id="KW-0472">Membrane</keyword>